<proteinExistence type="predicted"/>
<organism evidence="2">
    <name type="scientific">viral metagenome</name>
    <dbReference type="NCBI Taxonomy" id="1070528"/>
    <lineage>
        <taxon>unclassified sequences</taxon>
        <taxon>metagenomes</taxon>
        <taxon>organismal metagenomes</taxon>
    </lineage>
</organism>
<evidence type="ECO:0000256" key="1">
    <source>
        <dbReference type="SAM" id="MobiDB-lite"/>
    </source>
</evidence>
<feature type="region of interest" description="Disordered" evidence="1">
    <location>
        <begin position="461"/>
        <end position="483"/>
    </location>
</feature>
<evidence type="ECO:0000313" key="2">
    <source>
        <dbReference type="EMBL" id="QHU10391.1"/>
    </source>
</evidence>
<feature type="compositionally biased region" description="Basic and acidic residues" evidence="1">
    <location>
        <begin position="470"/>
        <end position="483"/>
    </location>
</feature>
<dbReference type="AlphaFoldDB" id="A0A6C0JZS0"/>
<name>A0A6C0JZS0_9ZZZZ</name>
<dbReference type="EMBL" id="MN740755">
    <property type="protein sequence ID" value="QHU10391.1"/>
    <property type="molecule type" value="Genomic_DNA"/>
</dbReference>
<protein>
    <submittedName>
        <fullName evidence="2">Uncharacterized protein</fullName>
    </submittedName>
</protein>
<accession>A0A6C0JZS0</accession>
<sequence>MTSVAVNSYDMPLIPSGKYAGQPATVLFDDPSTLNWLKLQPWFEKKSEWRPIYNLIVHQSFVQPGADSKTPEHNQLQNIFFDPNIQRRLIKRMFRDHLNKITDSINKLIKDPEFIESFGIHDEYTVDDLLASSGIKIRVEAEAKFNWDVVIRFDACCMYFYSLKEIEENCKKTYLKTHNLENYEEEQRLLYETEKNAYEQKIAELDNDSSAKTNGTDVRSFFGGGTSNTGGKSNPGASSNNYFKKQTLTSCFDEYDKRYKATICDFNKKYITHRKKYFNDLLSKYFKESSFEIKYRSSDCTHVIWFKIFALDHNIYCELKPSLGDDYSCVLRKMRVQIEPILKQDEINRKDSEYEIAKKHFLLILGRFSAKYTDIALLRQKFDPKTIAILFTDELLDDLPKAPTIENTGNCASRGVKESTPDISVLLTEVSLLKSQLADAQGIIAKTQQENDALKEQIAKLQKPTTKKPAQKDAKSITEYFTK</sequence>
<reference evidence="2" key="1">
    <citation type="journal article" date="2020" name="Nature">
        <title>Giant virus diversity and host interactions through global metagenomics.</title>
        <authorList>
            <person name="Schulz F."/>
            <person name="Roux S."/>
            <person name="Paez-Espino D."/>
            <person name="Jungbluth S."/>
            <person name="Walsh D.A."/>
            <person name="Denef V.J."/>
            <person name="McMahon K.D."/>
            <person name="Konstantinidis K.T."/>
            <person name="Eloe-Fadrosh E.A."/>
            <person name="Kyrpides N.C."/>
            <person name="Woyke T."/>
        </authorList>
    </citation>
    <scope>NUCLEOTIDE SEQUENCE</scope>
    <source>
        <strain evidence="2">GVMAG-S-1101164-67</strain>
    </source>
</reference>